<feature type="compositionally biased region" description="Low complexity" evidence="1">
    <location>
        <begin position="20"/>
        <end position="33"/>
    </location>
</feature>
<proteinExistence type="predicted"/>
<dbReference type="Proteomes" id="UP000008311">
    <property type="component" value="Unassembled WGS sequence"/>
</dbReference>
<feature type="compositionally biased region" description="Polar residues" evidence="1">
    <location>
        <begin position="1"/>
        <end position="10"/>
    </location>
</feature>
<protein>
    <submittedName>
        <fullName evidence="2">Uncharacterized protein</fullName>
    </submittedName>
</protein>
<accession>B9TM26</accession>
<reference evidence="3" key="1">
    <citation type="journal article" date="2010" name="Nat. Biotechnol.">
        <title>Draft genome sequence of the oilseed species Ricinus communis.</title>
        <authorList>
            <person name="Chan A.P."/>
            <person name="Crabtree J."/>
            <person name="Zhao Q."/>
            <person name="Lorenzi H."/>
            <person name="Orvis J."/>
            <person name="Puiu D."/>
            <person name="Melake-Berhan A."/>
            <person name="Jones K.M."/>
            <person name="Redman J."/>
            <person name="Chen G."/>
            <person name="Cahoon E.B."/>
            <person name="Gedil M."/>
            <person name="Stanke M."/>
            <person name="Haas B.J."/>
            <person name="Wortman J.R."/>
            <person name="Fraser-Liggett C.M."/>
            <person name="Ravel J."/>
            <person name="Rabinowicz P.D."/>
        </authorList>
    </citation>
    <scope>NUCLEOTIDE SEQUENCE [LARGE SCALE GENOMIC DNA]</scope>
    <source>
        <strain evidence="3">cv. Hale</strain>
    </source>
</reference>
<name>B9TM26_RICCO</name>
<feature type="region of interest" description="Disordered" evidence="1">
    <location>
        <begin position="1"/>
        <end position="60"/>
    </location>
</feature>
<organism evidence="2 3">
    <name type="scientific">Ricinus communis</name>
    <name type="common">Castor bean</name>
    <dbReference type="NCBI Taxonomy" id="3988"/>
    <lineage>
        <taxon>Eukaryota</taxon>
        <taxon>Viridiplantae</taxon>
        <taxon>Streptophyta</taxon>
        <taxon>Embryophyta</taxon>
        <taxon>Tracheophyta</taxon>
        <taxon>Spermatophyta</taxon>
        <taxon>Magnoliopsida</taxon>
        <taxon>eudicotyledons</taxon>
        <taxon>Gunneridae</taxon>
        <taxon>Pentapetalae</taxon>
        <taxon>rosids</taxon>
        <taxon>fabids</taxon>
        <taxon>Malpighiales</taxon>
        <taxon>Euphorbiaceae</taxon>
        <taxon>Acalyphoideae</taxon>
        <taxon>Acalypheae</taxon>
        <taxon>Ricinus</taxon>
    </lineage>
</organism>
<sequence length="60" mass="6200">MSQISASASSGWLPPRRMPSRASLTLAGTSSSAMRACQSPAGMAMACSKRARSRAEPLST</sequence>
<evidence type="ECO:0000313" key="3">
    <source>
        <dbReference type="Proteomes" id="UP000008311"/>
    </source>
</evidence>
<dbReference type="InParanoid" id="B9TM26"/>
<evidence type="ECO:0000313" key="2">
    <source>
        <dbReference type="EMBL" id="EEF23087.1"/>
    </source>
</evidence>
<evidence type="ECO:0000256" key="1">
    <source>
        <dbReference type="SAM" id="MobiDB-lite"/>
    </source>
</evidence>
<dbReference type="EMBL" id="EQ987947">
    <property type="protein sequence ID" value="EEF23087.1"/>
    <property type="molecule type" value="Genomic_DNA"/>
</dbReference>
<dbReference type="AlphaFoldDB" id="B9TM26"/>
<keyword evidence="3" id="KW-1185">Reference proteome</keyword>
<gene>
    <name evidence="2" type="ORF">RCOM_2002660</name>
</gene>